<dbReference type="CDD" id="cd06461">
    <property type="entry name" value="M2_ACE"/>
    <property type="match status" value="1"/>
</dbReference>
<evidence type="ECO:0000259" key="15">
    <source>
        <dbReference type="Pfam" id="PF13870"/>
    </source>
</evidence>
<feature type="disulfide bond" evidence="9">
    <location>
        <begin position="883"/>
        <end position="895"/>
    </location>
</feature>
<keyword evidence="12" id="KW-0121">Carboxypeptidase</keyword>
<dbReference type="GO" id="GO:0046872">
    <property type="term" value="F:metal ion binding"/>
    <property type="evidence" value="ECO:0007669"/>
    <property type="project" value="UniProtKB-KW"/>
</dbReference>
<feature type="active site" description="Proton acceptor 1" evidence="5">
    <location>
        <position position="731"/>
    </location>
</feature>
<feature type="domain" description="CCDC113/CCDC96 coiled-coil" evidence="15">
    <location>
        <begin position="207"/>
        <end position="373"/>
    </location>
</feature>
<dbReference type="PANTHER" id="PTHR10514:SF45">
    <property type="entry name" value="ANGIOTENSIN-CONVERTING ENZYME"/>
    <property type="match status" value="1"/>
</dbReference>
<evidence type="ECO:0000256" key="10">
    <source>
        <dbReference type="PIRSR" id="PIRSR601548-8"/>
    </source>
</evidence>
<dbReference type="InterPro" id="IPR025254">
    <property type="entry name" value="CCDC113/CCDC96_CC"/>
</dbReference>
<feature type="binding site" evidence="8">
    <location>
        <position position="730"/>
    </location>
    <ligand>
        <name>Zn(2+)</name>
        <dbReference type="ChEBI" id="CHEBI:29105"/>
        <label>1</label>
        <note>catalytic</note>
    </ligand>
</feature>
<evidence type="ECO:0000313" key="16">
    <source>
        <dbReference type="EMBL" id="KAF7398142.1"/>
    </source>
</evidence>
<comment type="similarity">
    <text evidence="1 11 12">Belongs to the peptidase M2 family.</text>
</comment>
<keyword evidence="13" id="KW-0175">Coiled coil</keyword>
<protein>
    <recommendedName>
        <fullName evidence="12">Angiotensin-converting enzyme</fullName>
        <ecNumber evidence="12">3.4.-.-</ecNumber>
    </recommendedName>
</protein>
<evidence type="ECO:0000256" key="12">
    <source>
        <dbReference type="RuleBase" id="RU361144"/>
    </source>
</evidence>
<feature type="active site" description="Proton donor 1" evidence="5">
    <location>
        <position position="858"/>
    </location>
</feature>
<dbReference type="Gene3D" id="1.10.1370.30">
    <property type="match status" value="1"/>
</dbReference>
<feature type="disulfide bond" evidence="9 11">
    <location>
        <begin position="699"/>
        <end position="717"/>
    </location>
</feature>
<feature type="glycosylation site" description="N-linked (GlcNAc...) asparagine; partial" evidence="6">
    <location>
        <position position="501"/>
    </location>
</feature>
<dbReference type="GO" id="GO:0008241">
    <property type="term" value="F:peptidyl-dipeptidase activity"/>
    <property type="evidence" value="ECO:0007669"/>
    <property type="project" value="InterPro"/>
</dbReference>
<evidence type="ECO:0000256" key="13">
    <source>
        <dbReference type="SAM" id="Coils"/>
    </source>
</evidence>
<keyword evidence="4 6" id="KW-0325">Glycoprotein</keyword>
<feature type="region of interest" description="Disordered" evidence="14">
    <location>
        <begin position="69"/>
        <end position="97"/>
    </location>
</feature>
<accession>A0A834K2H1</accession>
<evidence type="ECO:0000256" key="6">
    <source>
        <dbReference type="PIRSR" id="PIRSR601548-10"/>
    </source>
</evidence>
<keyword evidence="8 12" id="KW-0862">Zinc</keyword>
<feature type="binding site" evidence="8">
    <location>
        <position position="758"/>
    </location>
    <ligand>
        <name>Zn(2+)</name>
        <dbReference type="ChEBI" id="CHEBI:29105"/>
        <label>1</label>
        <note>catalytic</note>
    </ligand>
</feature>
<feature type="glycosylation site" description="N-linked (GlcNAc...) asparagine; partial" evidence="6">
    <location>
        <position position="932"/>
    </location>
</feature>
<dbReference type="Pfam" id="PF01401">
    <property type="entry name" value="Peptidase_M2"/>
    <property type="match status" value="1"/>
</dbReference>
<dbReference type="GO" id="GO:0005886">
    <property type="term" value="C:plasma membrane"/>
    <property type="evidence" value="ECO:0007669"/>
    <property type="project" value="TreeGrafter"/>
</dbReference>
<dbReference type="PRINTS" id="PR00791">
    <property type="entry name" value="PEPDIPTASEA"/>
</dbReference>
<dbReference type="PANTHER" id="PTHR10514">
    <property type="entry name" value="ANGIOTENSIN-CONVERTING ENZYME"/>
    <property type="match status" value="1"/>
</dbReference>
<keyword evidence="12" id="KW-0645">Protease</keyword>
<evidence type="ECO:0000256" key="4">
    <source>
        <dbReference type="ARBA" id="ARBA00023180"/>
    </source>
</evidence>
<feature type="active site" description="Proton donor 2" evidence="7">
    <location>
        <position position="858"/>
    </location>
</feature>
<name>A0A834K2H1_VESPE</name>
<evidence type="ECO:0000256" key="9">
    <source>
        <dbReference type="PIRSR" id="PIRSR601548-4"/>
    </source>
</evidence>
<evidence type="ECO:0000256" key="1">
    <source>
        <dbReference type="ARBA" id="ARBA00008139"/>
    </source>
</evidence>
<evidence type="ECO:0000256" key="14">
    <source>
        <dbReference type="SAM" id="MobiDB-lite"/>
    </source>
</evidence>
<dbReference type="Pfam" id="PF13870">
    <property type="entry name" value="CCDC113_CCDC96_CC"/>
    <property type="match status" value="1"/>
</dbReference>
<dbReference type="EMBL" id="JACSDY010000019">
    <property type="protein sequence ID" value="KAF7398142.1"/>
    <property type="molecule type" value="Genomic_DNA"/>
</dbReference>
<feature type="binding site" evidence="10">
    <location>
        <position position="758"/>
    </location>
    <ligand>
        <name>Zn(2+)</name>
        <dbReference type="ChEBI" id="CHEBI:29105"/>
        <label>2</label>
        <note>catalytic</note>
    </ligand>
</feature>
<evidence type="ECO:0000256" key="11">
    <source>
        <dbReference type="PROSITE-ProRule" id="PRU01355"/>
    </source>
</evidence>
<dbReference type="EC" id="3.4.-.-" evidence="12"/>
<comment type="cofactor">
    <cofactor evidence="12">
        <name>Zn(2+)</name>
        <dbReference type="ChEBI" id="CHEBI:29105"/>
    </cofactor>
    <text evidence="12">Binds 1 zinc ion per subunit.</text>
</comment>
<dbReference type="Proteomes" id="UP000600918">
    <property type="component" value="Unassembled WGS sequence"/>
</dbReference>
<comment type="caution">
    <text evidence="11">Lacks conserved residue(s) required for the propagation of feature annotation.</text>
</comment>
<feature type="active site" description="Proton acceptor 2" evidence="7">
    <location>
        <position position="731"/>
    </location>
</feature>
<comment type="caution">
    <text evidence="16">The sequence shown here is derived from an EMBL/GenBank/DDBJ whole genome shotgun (WGS) entry which is preliminary data.</text>
</comment>
<sequence length="1001" mass="117778">MNSDVSVQIKDEDDINWDEITDDKLQDLLVNMVRMKMILDLENDFFYRYLQRNDPESLKKIDAVSVSDTSRVNGPKITSHGTSSSPTSSNISVRDRGSPSIWSMQSGIRRGMLDPMLRRLRITIAQRMELMQNEIIEFKNKLMLLERTGKKEKNKLNAEIEGLEICIREIKETMDRFENDIVIGGVDRITGKIPAETVIKFIKNSLKSMEKTIERIRLKNTVIKSQIIKAKKQLIQREQLGEDLRPVDFYQLKIQRDEYRKRIRQCAVYILQIKKVIGHYNTALTKHKRKLGHLTNEFNSIVTEINSNKLQAKDLELKCLMNKTEIKFAEKQVELLKTLMDNYEVPTILDLVKLKKELRTLEKTFTNLKRYVNVEEINIRGLNVDLGEALQFLREYEREASSMCTRVMTAQWNFGTNVTESTKRKMLDEQTLKLKFERASWRKAVSFAWSRIPDPLARRELKMIVIRGRNALTDDKFNEIHQLIVEMKDIYSRTRLCPYRNMGSNCNLSIDHDISKIMTQSKDYDELLYYWHAWHEAIGPPLKNNFMRYVQLSNQASRLNGFADTGDQMREFFEDEHLEQNMAEVIYAIMPLYKNLFTYVRRKLFERYGDRIRKDGPLPAHILGNMWSQNWEGIYDLVQPFPASTKLDVTLDMMIQGYTPLRMFQIAEEFFTSLGMKPMPPEFWRFSMFEKPIDREVMCTAGAWDFCNTIDYRIKQCTKITMDDLLSTHHEMAHLQYYLQYKDQPIIFRKEAIPGFHEAVSDAIVLSVMTPQHLHKIGLHNNSTDGYESNINFLMLMALRKLAYIPFAYIIDQWRWRVFNEGVEDMTTRWWELRLQYQGIVPPVVRTERDFDPAAKYHILADIPYAQYFVGTILQFQLFQSLCEISGHTAELHTCDLYRSRDAGRLLSDVLSIGASRHWHDVVRQMTRGKSNRLDADAIMKYFQPLYEWLKRQNEMEPVIGWITIQEDTALFAHWHQNRANNFTSISIFFILVVASNIFFF</sequence>
<reference evidence="16" key="1">
    <citation type="journal article" date="2020" name="G3 (Bethesda)">
        <title>High-Quality Assemblies for Three Invasive Social Wasps from the &lt;i&gt;Vespula&lt;/i&gt; Genus.</title>
        <authorList>
            <person name="Harrop T.W.R."/>
            <person name="Guhlin J."/>
            <person name="McLaughlin G.M."/>
            <person name="Permina E."/>
            <person name="Stockwell P."/>
            <person name="Gilligan J."/>
            <person name="Le Lec M.F."/>
            <person name="Gruber M.A.M."/>
            <person name="Quinn O."/>
            <person name="Lovegrove M."/>
            <person name="Duncan E.J."/>
            <person name="Remnant E.J."/>
            <person name="Van Eeckhoven J."/>
            <person name="Graham B."/>
            <person name="Knapp R.A."/>
            <person name="Langford K.W."/>
            <person name="Kronenberg Z."/>
            <person name="Press M.O."/>
            <person name="Eacker S.M."/>
            <person name="Wilson-Rankin E.E."/>
            <person name="Purcell J."/>
            <person name="Lester P.J."/>
            <person name="Dearden P.K."/>
        </authorList>
    </citation>
    <scope>NUCLEOTIDE SEQUENCE</scope>
    <source>
        <strain evidence="16">Volc-1</strain>
    </source>
</reference>
<organism evidence="16 17">
    <name type="scientific">Vespula pensylvanica</name>
    <name type="common">Western yellow jacket</name>
    <name type="synonym">Wasp</name>
    <dbReference type="NCBI Taxonomy" id="30213"/>
    <lineage>
        <taxon>Eukaryota</taxon>
        <taxon>Metazoa</taxon>
        <taxon>Ecdysozoa</taxon>
        <taxon>Arthropoda</taxon>
        <taxon>Hexapoda</taxon>
        <taxon>Insecta</taxon>
        <taxon>Pterygota</taxon>
        <taxon>Neoptera</taxon>
        <taxon>Endopterygota</taxon>
        <taxon>Hymenoptera</taxon>
        <taxon>Apocrita</taxon>
        <taxon>Aculeata</taxon>
        <taxon>Vespoidea</taxon>
        <taxon>Vespidae</taxon>
        <taxon>Vespinae</taxon>
        <taxon>Vespula</taxon>
    </lineage>
</organism>
<gene>
    <name evidence="16" type="ORF">H0235_016150</name>
</gene>
<keyword evidence="8 12" id="KW-0479">Metal-binding</keyword>
<dbReference type="GO" id="GO:0004180">
    <property type="term" value="F:carboxypeptidase activity"/>
    <property type="evidence" value="ECO:0007669"/>
    <property type="project" value="UniProtKB-KW"/>
</dbReference>
<dbReference type="GO" id="GO:0006508">
    <property type="term" value="P:proteolysis"/>
    <property type="evidence" value="ECO:0007669"/>
    <property type="project" value="UniProtKB-KW"/>
</dbReference>
<feature type="binding site" evidence="10">
    <location>
        <position position="734"/>
    </location>
    <ligand>
        <name>Zn(2+)</name>
        <dbReference type="ChEBI" id="CHEBI:29105"/>
        <label>2</label>
        <note>catalytic</note>
    </ligand>
</feature>
<dbReference type="InterPro" id="IPR001548">
    <property type="entry name" value="Peptidase_M2"/>
</dbReference>
<feature type="binding site" evidence="10">
    <location>
        <position position="730"/>
    </location>
    <ligand>
        <name>Zn(2+)</name>
        <dbReference type="ChEBI" id="CHEBI:29105"/>
        <label>2</label>
        <note>catalytic</note>
    </ligand>
</feature>
<dbReference type="AlphaFoldDB" id="A0A834K2H1"/>
<keyword evidence="3 9" id="KW-1015">Disulfide bond</keyword>
<keyword evidence="12" id="KW-0482">Metalloprotease</keyword>
<evidence type="ECO:0000256" key="7">
    <source>
        <dbReference type="PIRSR" id="PIRSR601548-11"/>
    </source>
</evidence>
<feature type="compositionally biased region" description="Low complexity" evidence="14">
    <location>
        <begin position="78"/>
        <end position="92"/>
    </location>
</feature>
<evidence type="ECO:0000256" key="2">
    <source>
        <dbReference type="ARBA" id="ARBA00022729"/>
    </source>
</evidence>
<keyword evidence="2" id="KW-0732">Signal</keyword>
<proteinExistence type="inferred from homology"/>
<feature type="disulfide bond" evidence="9">
    <location>
        <begin position="497"/>
        <end position="506"/>
    </location>
</feature>
<feature type="coiled-coil region" evidence="13">
    <location>
        <begin position="128"/>
        <end position="219"/>
    </location>
</feature>
<keyword evidence="12" id="KW-0378">Hydrolase</keyword>
<evidence type="ECO:0000256" key="3">
    <source>
        <dbReference type="ARBA" id="ARBA00023157"/>
    </source>
</evidence>
<evidence type="ECO:0000256" key="5">
    <source>
        <dbReference type="PIRSR" id="PIRSR601548-1"/>
    </source>
</evidence>
<evidence type="ECO:0000313" key="17">
    <source>
        <dbReference type="Proteomes" id="UP000600918"/>
    </source>
</evidence>
<feature type="glycosylation site" description="N-linked (GlcNAc...) asparagine" evidence="6">
    <location>
        <position position="417"/>
    </location>
</feature>
<feature type="binding site" evidence="8">
    <location>
        <position position="734"/>
    </location>
    <ligand>
        <name>Zn(2+)</name>
        <dbReference type="ChEBI" id="CHEBI:29105"/>
        <label>1</label>
        <note>catalytic</note>
    </ligand>
</feature>
<dbReference type="SUPFAM" id="SSF55486">
    <property type="entry name" value="Metalloproteases ('zincins'), catalytic domain"/>
    <property type="match status" value="1"/>
</dbReference>
<evidence type="ECO:0000256" key="8">
    <source>
        <dbReference type="PIRSR" id="PIRSR601548-3"/>
    </source>
</evidence>
<dbReference type="PROSITE" id="PS52011">
    <property type="entry name" value="PEPTIDASE_M2"/>
    <property type="match status" value="1"/>
</dbReference>
<dbReference type="GO" id="GO:0008237">
    <property type="term" value="F:metallopeptidase activity"/>
    <property type="evidence" value="ECO:0007669"/>
    <property type="project" value="UniProtKB-KW"/>
</dbReference>
<keyword evidence="17" id="KW-1185">Reference proteome</keyword>